<dbReference type="Proteomes" id="UP000003571">
    <property type="component" value="Unassembled WGS sequence"/>
</dbReference>
<dbReference type="CDD" id="cd13143">
    <property type="entry name" value="MATE_MepA_like"/>
    <property type="match status" value="1"/>
</dbReference>
<evidence type="ECO:0000256" key="3">
    <source>
        <dbReference type="ARBA" id="ARBA00022106"/>
    </source>
</evidence>
<feature type="transmembrane region" description="Helical" evidence="10">
    <location>
        <begin position="420"/>
        <end position="442"/>
    </location>
</feature>
<evidence type="ECO:0000256" key="4">
    <source>
        <dbReference type="ARBA" id="ARBA00022448"/>
    </source>
</evidence>
<dbReference type="GO" id="GO:0005886">
    <property type="term" value="C:plasma membrane"/>
    <property type="evidence" value="ECO:0007669"/>
    <property type="project" value="UniProtKB-SubCell"/>
</dbReference>
<evidence type="ECO:0000313" key="12">
    <source>
        <dbReference type="Proteomes" id="UP000003571"/>
    </source>
</evidence>
<feature type="transmembrane region" description="Helical" evidence="10">
    <location>
        <begin position="51"/>
        <end position="73"/>
    </location>
</feature>
<proteinExistence type="inferred from homology"/>
<sequence length="481" mass="51264">MIKNIDLFEKAPVPKAVLKLAVPTVLSMIVTVLYNMVDAFFVGLINDPSQFAAVNVATPVFMFLMAAGNIFGMGGSSFLSRALGEKKMDKVKSISSFCFYAGIVTGIAGGMIITALMHQILTAVGTTETTYGFARDYLQIIAYGGPLIVIGMAFTNLLRGEGAANASMFGMMAGTAANIILDPIFILDELFGIKLLGMGVKGAAIATLIGNAVSIFFYIFHIASKNSLLSINPRFFKMGEGIASGVVSIGLPASLTNILMSLSAIVTNKLLASYYSVEVVEEPLRSLITTFSDSVPIFGDVPTAAMGVALKANMLVIFVQLGLGIGIAPLIGYNFGARNFKRLKSVMKFSILLNVVAGCALTALYFLFSKQIVNIFSKDEAVVNLGISIIHALMVSTPVIGIMFVLNFTFQAMGKAVQSLALAISRQGVVFLPLILALNRIFGMRGIVFAQPIADGIAVLIALAMFIPINRSFKKESMNRS</sequence>
<dbReference type="OrthoDB" id="9811110at2"/>
<dbReference type="InterPro" id="IPR051327">
    <property type="entry name" value="MATE_MepA_subfamily"/>
</dbReference>
<dbReference type="PIRSF" id="PIRSF006603">
    <property type="entry name" value="DinF"/>
    <property type="match status" value="1"/>
</dbReference>
<feature type="transmembrane region" description="Helical" evidence="10">
    <location>
        <begin position="315"/>
        <end position="337"/>
    </location>
</feature>
<feature type="transmembrane region" description="Helical" evidence="10">
    <location>
        <begin position="199"/>
        <end position="220"/>
    </location>
</feature>
<feature type="transmembrane region" description="Helical" evidence="10">
    <location>
        <begin position="94"/>
        <end position="117"/>
    </location>
</feature>
<dbReference type="GO" id="GO:0042910">
    <property type="term" value="F:xenobiotic transmembrane transporter activity"/>
    <property type="evidence" value="ECO:0007669"/>
    <property type="project" value="InterPro"/>
</dbReference>
<keyword evidence="7 10" id="KW-1133">Transmembrane helix</keyword>
<feature type="transmembrane region" description="Helical" evidence="10">
    <location>
        <begin position="241"/>
        <end position="266"/>
    </location>
</feature>
<evidence type="ECO:0000256" key="6">
    <source>
        <dbReference type="ARBA" id="ARBA00022692"/>
    </source>
</evidence>
<keyword evidence="4" id="KW-0813">Transport</keyword>
<protein>
    <recommendedName>
        <fullName evidence="3">Multidrug export protein MepA</fullName>
    </recommendedName>
</protein>
<evidence type="ECO:0000256" key="9">
    <source>
        <dbReference type="ARBA" id="ARBA00023251"/>
    </source>
</evidence>
<dbReference type="InterPro" id="IPR045070">
    <property type="entry name" value="MATE_MepA-like"/>
</dbReference>
<keyword evidence="8 10" id="KW-0472">Membrane</keyword>
<evidence type="ECO:0000256" key="1">
    <source>
        <dbReference type="ARBA" id="ARBA00004651"/>
    </source>
</evidence>
<evidence type="ECO:0000313" key="11">
    <source>
        <dbReference type="EMBL" id="EIC01004.1"/>
    </source>
</evidence>
<feature type="transmembrane region" description="Helical" evidence="10">
    <location>
        <begin position="448"/>
        <end position="469"/>
    </location>
</feature>
<evidence type="ECO:0000256" key="5">
    <source>
        <dbReference type="ARBA" id="ARBA00022475"/>
    </source>
</evidence>
<reference evidence="11 12" key="1">
    <citation type="submission" date="2011-09" db="EMBL/GenBank/DDBJ databases">
        <title>The draft genome of Treponema saccharophilum DSM 2985.</title>
        <authorList>
            <consortium name="US DOE Joint Genome Institute (JGI-PGF)"/>
            <person name="Lucas S."/>
            <person name="Copeland A."/>
            <person name="Lapidus A."/>
            <person name="Glavina del Rio T."/>
            <person name="Dalin E."/>
            <person name="Tice H."/>
            <person name="Bruce D."/>
            <person name="Goodwin L."/>
            <person name="Pitluck S."/>
            <person name="Peters L."/>
            <person name="Kyrpides N."/>
            <person name="Mavromatis K."/>
            <person name="Ivanova N."/>
            <person name="Markowitz V."/>
            <person name="Cheng J.-F."/>
            <person name="Hugenholtz P."/>
            <person name="Woyke T."/>
            <person name="Wu D."/>
            <person name="Gronow S."/>
            <person name="Wellnitz S."/>
            <person name="Brambilla E."/>
            <person name="Klenk H.-P."/>
            <person name="Eisen J.A."/>
        </authorList>
    </citation>
    <scope>NUCLEOTIDE SEQUENCE [LARGE SCALE GENOMIC DNA]</scope>
    <source>
        <strain evidence="11 12">DSM 2985</strain>
    </source>
</reference>
<evidence type="ECO:0000256" key="10">
    <source>
        <dbReference type="SAM" id="Phobius"/>
    </source>
</evidence>
<comment type="caution">
    <text evidence="11">The sequence shown here is derived from an EMBL/GenBank/DDBJ whole genome shotgun (WGS) entry which is preliminary data.</text>
</comment>
<keyword evidence="6 10" id="KW-0812">Transmembrane</keyword>
<dbReference type="PANTHER" id="PTHR43823">
    <property type="entry name" value="SPORULATION PROTEIN YKVU"/>
    <property type="match status" value="1"/>
</dbReference>
<dbReference type="GO" id="GO:0015297">
    <property type="term" value="F:antiporter activity"/>
    <property type="evidence" value="ECO:0007669"/>
    <property type="project" value="InterPro"/>
</dbReference>
<accession>H7EMU0</accession>
<dbReference type="STRING" id="907348.TresaDRAFT_0829"/>
<feature type="transmembrane region" description="Helical" evidence="10">
    <location>
        <begin position="349"/>
        <end position="368"/>
    </location>
</feature>
<feature type="transmembrane region" description="Helical" evidence="10">
    <location>
        <begin position="169"/>
        <end position="187"/>
    </location>
</feature>
<dbReference type="InterPro" id="IPR002528">
    <property type="entry name" value="MATE_fam"/>
</dbReference>
<dbReference type="PATRIC" id="fig|907348.3.peg.2246"/>
<dbReference type="InterPro" id="IPR048279">
    <property type="entry name" value="MdtK-like"/>
</dbReference>
<name>H7EMU0_9SPIR</name>
<feature type="transmembrane region" description="Helical" evidence="10">
    <location>
        <begin position="137"/>
        <end position="157"/>
    </location>
</feature>
<keyword evidence="9" id="KW-0046">Antibiotic resistance</keyword>
<organism evidence="11 12">
    <name type="scientific">Treponema saccharophilum DSM 2985</name>
    <dbReference type="NCBI Taxonomy" id="907348"/>
    <lineage>
        <taxon>Bacteria</taxon>
        <taxon>Pseudomonadati</taxon>
        <taxon>Spirochaetota</taxon>
        <taxon>Spirochaetia</taxon>
        <taxon>Spirochaetales</taxon>
        <taxon>Treponemataceae</taxon>
        <taxon>Treponema</taxon>
    </lineage>
</organism>
<evidence type="ECO:0000256" key="7">
    <source>
        <dbReference type="ARBA" id="ARBA00022989"/>
    </source>
</evidence>
<comment type="subcellular location">
    <subcellularLocation>
        <location evidence="1">Cell membrane</location>
        <topology evidence="1">Multi-pass membrane protein</topology>
    </subcellularLocation>
</comment>
<dbReference type="PANTHER" id="PTHR43823:SF3">
    <property type="entry name" value="MULTIDRUG EXPORT PROTEIN MEPA"/>
    <property type="match status" value="1"/>
</dbReference>
<dbReference type="GO" id="GO:0046677">
    <property type="term" value="P:response to antibiotic"/>
    <property type="evidence" value="ECO:0007669"/>
    <property type="project" value="UniProtKB-KW"/>
</dbReference>
<evidence type="ECO:0000256" key="8">
    <source>
        <dbReference type="ARBA" id="ARBA00023136"/>
    </source>
</evidence>
<feature type="transmembrane region" description="Helical" evidence="10">
    <location>
        <begin position="20"/>
        <end position="45"/>
    </location>
</feature>
<keyword evidence="5" id="KW-1003">Cell membrane</keyword>
<dbReference type="EMBL" id="AGRW01000052">
    <property type="protein sequence ID" value="EIC01004.1"/>
    <property type="molecule type" value="Genomic_DNA"/>
</dbReference>
<keyword evidence="12" id="KW-1185">Reference proteome</keyword>
<dbReference type="RefSeq" id="WP_002705711.1">
    <property type="nucleotide sequence ID" value="NZ_AGRW01000052.1"/>
</dbReference>
<comment type="similarity">
    <text evidence="2">Belongs to the multi antimicrobial extrusion (MATE) (TC 2.A.66.1) family. MepA subfamily.</text>
</comment>
<gene>
    <name evidence="11" type="ORF">TresaDRAFT_0829</name>
</gene>
<evidence type="ECO:0000256" key="2">
    <source>
        <dbReference type="ARBA" id="ARBA00008417"/>
    </source>
</evidence>
<dbReference type="eggNOG" id="COG0534">
    <property type="taxonomic scope" value="Bacteria"/>
</dbReference>
<feature type="transmembrane region" description="Helical" evidence="10">
    <location>
        <begin position="388"/>
        <end position="408"/>
    </location>
</feature>
<dbReference type="Pfam" id="PF01554">
    <property type="entry name" value="MatE"/>
    <property type="match status" value="2"/>
</dbReference>
<dbReference type="AlphaFoldDB" id="H7EMU0"/>